<comment type="caution">
    <text evidence="3">The sequence shown here is derived from an EMBL/GenBank/DDBJ whole genome shotgun (WGS) entry which is preliminary data.</text>
</comment>
<dbReference type="SUPFAM" id="SSF57756">
    <property type="entry name" value="Retrovirus zinc finger-like domains"/>
    <property type="match status" value="1"/>
</dbReference>
<gene>
    <name evidence="3" type="ORF">CEPIT_LOCUS30714</name>
</gene>
<name>A0AAV0F4T6_9ASTE</name>
<evidence type="ECO:0000313" key="3">
    <source>
        <dbReference type="EMBL" id="CAH9130551.1"/>
    </source>
</evidence>
<dbReference type="GO" id="GO:0003676">
    <property type="term" value="F:nucleic acid binding"/>
    <property type="evidence" value="ECO:0007669"/>
    <property type="project" value="InterPro"/>
</dbReference>
<sequence length="287" mass="33043">MVWLHLMENLILAFGSKKIKCILIQQKCFKAVGETYLISDTEEKRAEMNENACSVIYLNLSDSVIRKVGILESAKVLWNKLDELYTETSLPNRIFLLEKFFKFRLDMSIDIEENLDVFTKLISDIKLCGDKHIDDYSPIALLNAIPDSFSDVKSAIKYGRDNVTLDIVVNGLKSKELDLKQMGEGRKSEEVMHVRGRENNSRRHRSKSRSNSRRCYYCHEPGHFIRDCPKSRKNEHSEHANLTTCEDDLGDVFMTNLCDYDYLSSVISDSLDKSDWVVDSGCTFHMS</sequence>
<keyword evidence="1" id="KW-0479">Metal-binding</keyword>
<evidence type="ECO:0000256" key="1">
    <source>
        <dbReference type="PROSITE-ProRule" id="PRU00047"/>
    </source>
</evidence>
<keyword evidence="1" id="KW-0862">Zinc</keyword>
<evidence type="ECO:0000313" key="4">
    <source>
        <dbReference type="Proteomes" id="UP001152523"/>
    </source>
</evidence>
<dbReference type="Gene3D" id="4.10.60.10">
    <property type="entry name" value="Zinc finger, CCHC-type"/>
    <property type="match status" value="1"/>
</dbReference>
<feature type="domain" description="CCHC-type" evidence="2">
    <location>
        <begin position="213"/>
        <end position="230"/>
    </location>
</feature>
<dbReference type="Pfam" id="PF14223">
    <property type="entry name" value="Retrotran_gag_2"/>
    <property type="match status" value="1"/>
</dbReference>
<dbReference type="EMBL" id="CAMAPF010000962">
    <property type="protein sequence ID" value="CAH9130551.1"/>
    <property type="molecule type" value="Genomic_DNA"/>
</dbReference>
<reference evidence="3" key="1">
    <citation type="submission" date="2022-07" db="EMBL/GenBank/DDBJ databases">
        <authorList>
            <person name="Macas J."/>
            <person name="Novak P."/>
            <person name="Neumann P."/>
        </authorList>
    </citation>
    <scope>NUCLEOTIDE SEQUENCE</scope>
</reference>
<keyword evidence="4" id="KW-1185">Reference proteome</keyword>
<dbReference type="SMART" id="SM00343">
    <property type="entry name" value="ZnF_C2HC"/>
    <property type="match status" value="1"/>
</dbReference>
<dbReference type="GO" id="GO:0008270">
    <property type="term" value="F:zinc ion binding"/>
    <property type="evidence" value="ECO:0007669"/>
    <property type="project" value="UniProtKB-KW"/>
</dbReference>
<feature type="non-terminal residue" evidence="3">
    <location>
        <position position="287"/>
    </location>
</feature>
<dbReference type="Proteomes" id="UP001152523">
    <property type="component" value="Unassembled WGS sequence"/>
</dbReference>
<evidence type="ECO:0000259" key="2">
    <source>
        <dbReference type="PROSITE" id="PS50158"/>
    </source>
</evidence>
<organism evidence="3 4">
    <name type="scientific">Cuscuta epithymum</name>
    <dbReference type="NCBI Taxonomy" id="186058"/>
    <lineage>
        <taxon>Eukaryota</taxon>
        <taxon>Viridiplantae</taxon>
        <taxon>Streptophyta</taxon>
        <taxon>Embryophyta</taxon>
        <taxon>Tracheophyta</taxon>
        <taxon>Spermatophyta</taxon>
        <taxon>Magnoliopsida</taxon>
        <taxon>eudicotyledons</taxon>
        <taxon>Gunneridae</taxon>
        <taxon>Pentapetalae</taxon>
        <taxon>asterids</taxon>
        <taxon>lamiids</taxon>
        <taxon>Solanales</taxon>
        <taxon>Convolvulaceae</taxon>
        <taxon>Cuscuteae</taxon>
        <taxon>Cuscuta</taxon>
        <taxon>Cuscuta subgen. Cuscuta</taxon>
    </lineage>
</organism>
<dbReference type="PROSITE" id="PS50158">
    <property type="entry name" value="ZF_CCHC"/>
    <property type="match status" value="1"/>
</dbReference>
<dbReference type="Pfam" id="PF00098">
    <property type="entry name" value="zf-CCHC"/>
    <property type="match status" value="1"/>
</dbReference>
<dbReference type="AlphaFoldDB" id="A0AAV0F4T6"/>
<keyword evidence="1" id="KW-0863">Zinc-finger</keyword>
<accession>A0AAV0F4T6</accession>
<protein>
    <recommendedName>
        <fullName evidence="2">CCHC-type domain-containing protein</fullName>
    </recommendedName>
</protein>
<dbReference type="InterPro" id="IPR036875">
    <property type="entry name" value="Znf_CCHC_sf"/>
</dbReference>
<proteinExistence type="predicted"/>
<dbReference type="InterPro" id="IPR001878">
    <property type="entry name" value="Znf_CCHC"/>
</dbReference>